<dbReference type="EMBL" id="JANKHO010000153">
    <property type="protein sequence ID" value="KAJ3514269.1"/>
    <property type="molecule type" value="Genomic_DNA"/>
</dbReference>
<dbReference type="Pfam" id="PF00043">
    <property type="entry name" value="GST_C"/>
    <property type="match status" value="1"/>
</dbReference>
<dbReference type="AlphaFoldDB" id="A0A9W8KB33"/>
<dbReference type="SFLD" id="SFLDS00019">
    <property type="entry name" value="Glutathione_Transferase_(cytos"/>
    <property type="match status" value="1"/>
</dbReference>
<dbReference type="GO" id="GO:0005737">
    <property type="term" value="C:cytoplasm"/>
    <property type="evidence" value="ECO:0007669"/>
    <property type="project" value="TreeGrafter"/>
</dbReference>
<comment type="catalytic activity">
    <reaction evidence="4">
        <text>RX + glutathione = an S-substituted glutathione + a halide anion + H(+)</text>
        <dbReference type="Rhea" id="RHEA:16437"/>
        <dbReference type="ChEBI" id="CHEBI:15378"/>
        <dbReference type="ChEBI" id="CHEBI:16042"/>
        <dbReference type="ChEBI" id="CHEBI:17792"/>
        <dbReference type="ChEBI" id="CHEBI:57925"/>
        <dbReference type="ChEBI" id="CHEBI:90779"/>
        <dbReference type="EC" id="2.5.1.18"/>
    </reaction>
</comment>
<dbReference type="EC" id="2.5.1.18" evidence="2"/>
<dbReference type="PANTHER" id="PTHR43900:SF3">
    <property type="entry name" value="GLUTATHIONE S-TRANSFERASE RHO"/>
    <property type="match status" value="1"/>
</dbReference>
<dbReference type="Proteomes" id="UP001148786">
    <property type="component" value="Unassembled WGS sequence"/>
</dbReference>
<dbReference type="SUPFAM" id="SSF47616">
    <property type="entry name" value="GST C-terminal domain-like"/>
    <property type="match status" value="1"/>
</dbReference>
<evidence type="ECO:0000313" key="8">
    <source>
        <dbReference type="Proteomes" id="UP001148786"/>
    </source>
</evidence>
<dbReference type="PROSITE" id="PS50405">
    <property type="entry name" value="GST_CTER"/>
    <property type="match status" value="1"/>
</dbReference>
<comment type="similarity">
    <text evidence="1">Belongs to the GST superfamily. Phi family.</text>
</comment>
<name>A0A9W8KB33_9AGAR</name>
<organism evidence="7 8">
    <name type="scientific">Agrocybe chaxingu</name>
    <dbReference type="NCBI Taxonomy" id="84603"/>
    <lineage>
        <taxon>Eukaryota</taxon>
        <taxon>Fungi</taxon>
        <taxon>Dikarya</taxon>
        <taxon>Basidiomycota</taxon>
        <taxon>Agaricomycotina</taxon>
        <taxon>Agaricomycetes</taxon>
        <taxon>Agaricomycetidae</taxon>
        <taxon>Agaricales</taxon>
        <taxon>Agaricineae</taxon>
        <taxon>Strophariaceae</taxon>
        <taxon>Agrocybe</taxon>
    </lineage>
</organism>
<evidence type="ECO:0000256" key="4">
    <source>
        <dbReference type="ARBA" id="ARBA00047960"/>
    </source>
</evidence>
<dbReference type="OrthoDB" id="249703at2759"/>
<comment type="caution">
    <text evidence="7">The sequence shown here is derived from an EMBL/GenBank/DDBJ whole genome shotgun (WGS) entry which is preliminary data.</text>
</comment>
<dbReference type="GO" id="GO:0009636">
    <property type="term" value="P:response to toxic substance"/>
    <property type="evidence" value="ECO:0007669"/>
    <property type="project" value="UniProtKB-ARBA"/>
</dbReference>
<dbReference type="Gene3D" id="1.20.1050.10">
    <property type="match status" value="1"/>
</dbReference>
<dbReference type="SFLD" id="SFLDG00358">
    <property type="entry name" value="Main_(cytGST)"/>
    <property type="match status" value="1"/>
</dbReference>
<evidence type="ECO:0000313" key="7">
    <source>
        <dbReference type="EMBL" id="KAJ3514269.1"/>
    </source>
</evidence>
<dbReference type="Gene3D" id="3.40.30.10">
    <property type="entry name" value="Glutaredoxin"/>
    <property type="match status" value="1"/>
</dbReference>
<dbReference type="FunFam" id="1.20.1050.10:FF:000004">
    <property type="entry name" value="Glutathione S-transferase F2"/>
    <property type="match status" value="1"/>
</dbReference>
<evidence type="ECO:0000256" key="3">
    <source>
        <dbReference type="ARBA" id="ARBA00022679"/>
    </source>
</evidence>
<dbReference type="SFLD" id="SFLDG01154">
    <property type="entry name" value="Main.5:_Phi-like"/>
    <property type="match status" value="1"/>
</dbReference>
<evidence type="ECO:0000259" key="6">
    <source>
        <dbReference type="PROSITE" id="PS50405"/>
    </source>
</evidence>
<dbReference type="GO" id="GO:0043295">
    <property type="term" value="F:glutathione binding"/>
    <property type="evidence" value="ECO:0007669"/>
    <property type="project" value="TreeGrafter"/>
</dbReference>
<reference evidence="7" key="1">
    <citation type="submission" date="2022-07" db="EMBL/GenBank/DDBJ databases">
        <title>Genome Sequence of Agrocybe chaxingu.</title>
        <authorList>
            <person name="Buettner E."/>
        </authorList>
    </citation>
    <scope>NUCLEOTIDE SEQUENCE</scope>
    <source>
        <strain evidence="7">MP-N11</strain>
    </source>
</reference>
<keyword evidence="3" id="KW-0808">Transferase</keyword>
<dbReference type="InterPro" id="IPR036282">
    <property type="entry name" value="Glutathione-S-Trfase_C_sf"/>
</dbReference>
<dbReference type="CDD" id="cd03053">
    <property type="entry name" value="GST_N_Phi"/>
    <property type="match status" value="1"/>
</dbReference>
<dbReference type="SUPFAM" id="SSF52833">
    <property type="entry name" value="Thioredoxin-like"/>
    <property type="match status" value="1"/>
</dbReference>
<evidence type="ECO:0000259" key="5">
    <source>
        <dbReference type="PROSITE" id="PS50404"/>
    </source>
</evidence>
<dbReference type="GO" id="GO:0006749">
    <property type="term" value="P:glutathione metabolic process"/>
    <property type="evidence" value="ECO:0007669"/>
    <property type="project" value="TreeGrafter"/>
</dbReference>
<keyword evidence="8" id="KW-1185">Reference proteome</keyword>
<dbReference type="InterPro" id="IPR036249">
    <property type="entry name" value="Thioredoxin-like_sf"/>
</dbReference>
<dbReference type="InterPro" id="IPR040079">
    <property type="entry name" value="Glutathione_S-Trfase"/>
</dbReference>
<protein>
    <recommendedName>
        <fullName evidence="2">glutathione transferase</fullName>
        <ecNumber evidence="2">2.5.1.18</ecNumber>
    </recommendedName>
</protein>
<sequence length="215" mass="24118">MVLKVYGTPGSLCTKRVAVVLYEKQIPFKLYAVDMAKGENKSPEYLEKQPFGQIPYIDDDGFIIYESRAIGAYIATKYPDQGTRDLIPKDPKTNALYLQAASVELAHFDEHASKIVWEKVIKPKLGLITDQAAVDDQVIRLAAKLDVYDKILSRQKYVAGNELTLADLYHLPYASLLGAAGIDLLEKRPNVLRWYKEISARPSWQAVKDTIKGTA</sequence>
<feature type="domain" description="GST C-terminal" evidence="6">
    <location>
        <begin position="90"/>
        <end position="215"/>
    </location>
</feature>
<gene>
    <name evidence="7" type="ORF">NLJ89_g2468</name>
</gene>
<dbReference type="InterPro" id="IPR004046">
    <property type="entry name" value="GST_C"/>
</dbReference>
<dbReference type="InterPro" id="IPR010987">
    <property type="entry name" value="Glutathione-S-Trfase_C-like"/>
</dbReference>
<proteinExistence type="inferred from homology"/>
<feature type="domain" description="GST N-terminal" evidence="5">
    <location>
        <begin position="1"/>
        <end position="82"/>
    </location>
</feature>
<evidence type="ECO:0000256" key="2">
    <source>
        <dbReference type="ARBA" id="ARBA00012452"/>
    </source>
</evidence>
<dbReference type="GO" id="GO:0004364">
    <property type="term" value="F:glutathione transferase activity"/>
    <property type="evidence" value="ECO:0007669"/>
    <property type="project" value="UniProtKB-EC"/>
</dbReference>
<evidence type="ECO:0000256" key="1">
    <source>
        <dbReference type="ARBA" id="ARBA00010128"/>
    </source>
</evidence>
<accession>A0A9W8KB33</accession>
<dbReference type="FunFam" id="3.40.30.10:FF:000016">
    <property type="entry name" value="Glutathione S-transferase F2"/>
    <property type="match status" value="1"/>
</dbReference>
<dbReference type="Pfam" id="PF02798">
    <property type="entry name" value="GST_N"/>
    <property type="match status" value="1"/>
</dbReference>
<dbReference type="PANTHER" id="PTHR43900">
    <property type="entry name" value="GLUTATHIONE S-TRANSFERASE RHO"/>
    <property type="match status" value="1"/>
</dbReference>
<dbReference type="PROSITE" id="PS50404">
    <property type="entry name" value="GST_NTER"/>
    <property type="match status" value="1"/>
</dbReference>
<dbReference type="InterPro" id="IPR004045">
    <property type="entry name" value="Glutathione_S-Trfase_N"/>
</dbReference>